<dbReference type="KEGG" id="bze:COCCADRAFT_113488"/>
<accession>W6XI55</accession>
<dbReference type="GeneID" id="19144643"/>
<evidence type="ECO:0008006" key="8">
    <source>
        <dbReference type="Google" id="ProtNLM"/>
    </source>
</evidence>
<proteinExistence type="inferred from homology"/>
<evidence type="ECO:0000313" key="7">
    <source>
        <dbReference type="Proteomes" id="UP000053841"/>
    </source>
</evidence>
<dbReference type="Gene3D" id="1.10.630.10">
    <property type="entry name" value="Cytochrome P450"/>
    <property type="match status" value="1"/>
</dbReference>
<sequence length="411" mass="46970">RKVPEEVLSFYDMFSKSVEEEYTHVNTAFVPTVVETIKRDLSPKLYEITPAICDEVDSAIKQYLPSHDDWTEINTSKSMLDIVSKASSHLFAGSDVSNNADYLECTRDYIVHLFEAIKEIKGTRPWLRPLLCPRLSKVKRLVVTVTRLKSHVKRVIEKRDQASRTDPNWNPPEDMMQWLINRSESQTDYLEGCAAAQIILILGIINPVMLTLVSILHTLAVTPEYVEPLREEIRNNLPNDGSISAQDLKGFWKLDSYLKETGQVYHPVIEPYFRSVRKGFTLSNGQFLPPSATVVVPNPSIITPGDQIFDGFRYSKLREAKPQEDQPNHRWLIANETEFRWGVGNHVCPGRFYAHHVIKITLIRLISNYDIRMPGEAQIGLHNRYPTIEFGSSVLPAVDKPLMVRKVKARS</sequence>
<dbReference type="GO" id="GO:0005506">
    <property type="term" value="F:iron ion binding"/>
    <property type="evidence" value="ECO:0007669"/>
    <property type="project" value="InterPro"/>
</dbReference>
<dbReference type="OrthoDB" id="1844152at2759"/>
<dbReference type="GO" id="GO:0016705">
    <property type="term" value="F:oxidoreductase activity, acting on paired donors, with incorporation or reduction of molecular oxygen"/>
    <property type="evidence" value="ECO:0007669"/>
    <property type="project" value="InterPro"/>
</dbReference>
<dbReference type="InterPro" id="IPR001128">
    <property type="entry name" value="Cyt_P450"/>
</dbReference>
<comment type="cofactor">
    <cofactor evidence="1">
        <name>heme</name>
        <dbReference type="ChEBI" id="CHEBI:30413"/>
    </cofactor>
</comment>
<dbReference type="CDD" id="cd11041">
    <property type="entry name" value="CYP503A1-like"/>
    <property type="match status" value="1"/>
</dbReference>
<feature type="non-terminal residue" evidence="6">
    <location>
        <position position="1"/>
    </location>
</feature>
<dbReference type="PANTHER" id="PTHR46206">
    <property type="entry name" value="CYTOCHROME P450"/>
    <property type="match status" value="1"/>
</dbReference>
<evidence type="ECO:0000256" key="1">
    <source>
        <dbReference type="ARBA" id="ARBA00001971"/>
    </source>
</evidence>
<dbReference type="InterPro" id="IPR036396">
    <property type="entry name" value="Cyt_P450_sf"/>
</dbReference>
<comment type="similarity">
    <text evidence="2">Belongs to the cytochrome P450 family.</text>
</comment>
<dbReference type="Proteomes" id="UP000053841">
    <property type="component" value="Unassembled WGS sequence"/>
</dbReference>
<dbReference type="SUPFAM" id="SSF48264">
    <property type="entry name" value="Cytochrome P450"/>
    <property type="match status" value="1"/>
</dbReference>
<evidence type="ECO:0000256" key="5">
    <source>
        <dbReference type="ARBA" id="ARBA00023004"/>
    </source>
</evidence>
<organism evidence="6 7">
    <name type="scientific">Cochliobolus carbonum (strain 26-R-13)</name>
    <name type="common">Maize leaf spot fungus</name>
    <name type="synonym">Bipolaris zeicola</name>
    <dbReference type="NCBI Taxonomy" id="930089"/>
    <lineage>
        <taxon>Eukaryota</taxon>
        <taxon>Fungi</taxon>
        <taxon>Dikarya</taxon>
        <taxon>Ascomycota</taxon>
        <taxon>Pezizomycotina</taxon>
        <taxon>Dothideomycetes</taxon>
        <taxon>Pleosporomycetidae</taxon>
        <taxon>Pleosporales</taxon>
        <taxon>Pleosporineae</taxon>
        <taxon>Pleosporaceae</taxon>
        <taxon>Bipolaris</taxon>
    </lineage>
</organism>
<keyword evidence="7" id="KW-1185">Reference proteome</keyword>
<evidence type="ECO:0000313" key="6">
    <source>
        <dbReference type="EMBL" id="EUC26747.1"/>
    </source>
</evidence>
<evidence type="ECO:0000256" key="4">
    <source>
        <dbReference type="ARBA" id="ARBA00023002"/>
    </source>
</evidence>
<gene>
    <name evidence="6" type="ORF">COCCADRAFT_113488</name>
</gene>
<evidence type="ECO:0000256" key="3">
    <source>
        <dbReference type="ARBA" id="ARBA00022723"/>
    </source>
</evidence>
<dbReference type="eggNOG" id="KOG0158">
    <property type="taxonomic scope" value="Eukaryota"/>
</dbReference>
<protein>
    <recommendedName>
        <fullName evidence="8">Cytochrome P450</fullName>
    </recommendedName>
</protein>
<keyword evidence="3" id="KW-0479">Metal-binding</keyword>
<dbReference type="GO" id="GO:0004497">
    <property type="term" value="F:monooxygenase activity"/>
    <property type="evidence" value="ECO:0007669"/>
    <property type="project" value="InterPro"/>
</dbReference>
<dbReference type="PANTHER" id="PTHR46206:SF7">
    <property type="entry name" value="P450, PUTATIVE (EUROFUNG)-RELATED"/>
    <property type="match status" value="1"/>
</dbReference>
<dbReference type="Pfam" id="PF00067">
    <property type="entry name" value="p450"/>
    <property type="match status" value="1"/>
</dbReference>
<name>W6XI55_COCC2</name>
<dbReference type="HOGENOM" id="CLU_022195_1_0_1"/>
<dbReference type="RefSeq" id="XP_007718948.1">
    <property type="nucleotide sequence ID" value="XM_007720758.1"/>
</dbReference>
<keyword evidence="5" id="KW-0408">Iron</keyword>
<evidence type="ECO:0000256" key="2">
    <source>
        <dbReference type="ARBA" id="ARBA00010617"/>
    </source>
</evidence>
<dbReference type="AlphaFoldDB" id="W6XI55"/>
<keyword evidence="4" id="KW-0560">Oxidoreductase</keyword>
<dbReference type="GO" id="GO:0020037">
    <property type="term" value="F:heme binding"/>
    <property type="evidence" value="ECO:0007669"/>
    <property type="project" value="InterPro"/>
</dbReference>
<dbReference type="EMBL" id="KI965162">
    <property type="protein sequence ID" value="EUC26747.1"/>
    <property type="molecule type" value="Genomic_DNA"/>
</dbReference>
<reference evidence="6 7" key="1">
    <citation type="journal article" date="2013" name="PLoS Genet.">
        <title>Comparative genome structure, secondary metabolite, and effector coding capacity across Cochliobolus pathogens.</title>
        <authorList>
            <person name="Condon B.J."/>
            <person name="Leng Y."/>
            <person name="Wu D."/>
            <person name="Bushley K.E."/>
            <person name="Ohm R.A."/>
            <person name="Otillar R."/>
            <person name="Martin J."/>
            <person name="Schackwitz W."/>
            <person name="Grimwood J."/>
            <person name="MohdZainudin N."/>
            <person name="Xue C."/>
            <person name="Wang R."/>
            <person name="Manning V.A."/>
            <person name="Dhillon B."/>
            <person name="Tu Z.J."/>
            <person name="Steffenson B.J."/>
            <person name="Salamov A."/>
            <person name="Sun H."/>
            <person name="Lowry S."/>
            <person name="LaButti K."/>
            <person name="Han J."/>
            <person name="Copeland A."/>
            <person name="Lindquist E."/>
            <person name="Barry K."/>
            <person name="Schmutz J."/>
            <person name="Baker S.E."/>
            <person name="Ciuffetti L.M."/>
            <person name="Grigoriev I.V."/>
            <person name="Zhong S."/>
            <person name="Turgeon B.G."/>
        </authorList>
    </citation>
    <scope>NUCLEOTIDE SEQUENCE [LARGE SCALE GENOMIC DNA]</scope>
    <source>
        <strain evidence="6 7">26-R-13</strain>
    </source>
</reference>